<evidence type="ECO:0000256" key="2">
    <source>
        <dbReference type="SAM" id="Phobius"/>
    </source>
</evidence>
<organism evidence="3 4">
    <name type="scientific">Friedmanniomyces endolithicus</name>
    <dbReference type="NCBI Taxonomy" id="329885"/>
    <lineage>
        <taxon>Eukaryota</taxon>
        <taxon>Fungi</taxon>
        <taxon>Dikarya</taxon>
        <taxon>Ascomycota</taxon>
        <taxon>Pezizomycotina</taxon>
        <taxon>Dothideomycetes</taxon>
        <taxon>Dothideomycetidae</taxon>
        <taxon>Mycosphaerellales</taxon>
        <taxon>Teratosphaeriaceae</taxon>
        <taxon>Friedmanniomyces</taxon>
    </lineage>
</organism>
<evidence type="ECO:0000313" key="4">
    <source>
        <dbReference type="Proteomes" id="UP000310066"/>
    </source>
</evidence>
<evidence type="ECO:0000256" key="1">
    <source>
        <dbReference type="SAM" id="MobiDB-lite"/>
    </source>
</evidence>
<feature type="region of interest" description="Disordered" evidence="1">
    <location>
        <begin position="192"/>
        <end position="266"/>
    </location>
</feature>
<feature type="transmembrane region" description="Helical" evidence="2">
    <location>
        <begin position="22"/>
        <end position="41"/>
    </location>
</feature>
<evidence type="ECO:0000313" key="3">
    <source>
        <dbReference type="EMBL" id="TKA27105.1"/>
    </source>
</evidence>
<comment type="caution">
    <text evidence="3">The sequence shown here is derived from an EMBL/GenBank/DDBJ whole genome shotgun (WGS) entry which is preliminary data.</text>
</comment>
<feature type="compositionally biased region" description="Polar residues" evidence="1">
    <location>
        <begin position="53"/>
        <end position="68"/>
    </location>
</feature>
<accession>A0A4U0TZ92</accession>
<sequence>VSSIYYIYVSTSDLLSKKFKRLLSLIVIIPTVDLSSIYRYIGWEAPRRKGEATYNQREPSRRGPNQQRPYYDEDDRDHSFFDDDLPEIGKTSNKASWKRKRGATKHGTQRYDADTHGFDEDAFERLALRDDDVPPPRPPRTSSRGKANQDLFKPQPKPPQSGPVDEVDAAERRALLTDQDPDKIKKWQSLTSVAQHPDEDNDPFSLGDNENDKPDDIRKEDTERLKAAARSLVSAGASGDAAEGLRESERSGSVGTRNNEAEELLSGKKNEGVHLLERNSAFSVFKYTDTHQDVLHR</sequence>
<feature type="compositionally biased region" description="Basic residues" evidence="1">
    <location>
        <begin position="96"/>
        <end position="108"/>
    </location>
</feature>
<feature type="region of interest" description="Disordered" evidence="1">
    <location>
        <begin position="49"/>
        <end position="166"/>
    </location>
</feature>
<feature type="compositionally biased region" description="Basic and acidic residues" evidence="1">
    <location>
        <begin position="210"/>
        <end position="226"/>
    </location>
</feature>
<feature type="non-terminal residue" evidence="3">
    <location>
        <position position="1"/>
    </location>
</feature>
<dbReference type="AlphaFoldDB" id="A0A4U0TZ92"/>
<keyword evidence="2" id="KW-0812">Transmembrane</keyword>
<dbReference type="OrthoDB" id="9942608at2759"/>
<dbReference type="EMBL" id="NAJP01000131">
    <property type="protein sequence ID" value="TKA27105.1"/>
    <property type="molecule type" value="Genomic_DNA"/>
</dbReference>
<keyword evidence="2" id="KW-1133">Transmembrane helix</keyword>
<feature type="compositionally biased region" description="Basic and acidic residues" evidence="1">
    <location>
        <begin position="109"/>
        <end position="134"/>
    </location>
</feature>
<dbReference type="Proteomes" id="UP000310066">
    <property type="component" value="Unassembled WGS sequence"/>
</dbReference>
<dbReference type="STRING" id="329885.A0A4U0TZ92"/>
<keyword evidence="2" id="KW-0472">Membrane</keyword>
<protein>
    <submittedName>
        <fullName evidence="3">Uncharacterized protein</fullName>
    </submittedName>
</protein>
<reference evidence="3 4" key="1">
    <citation type="submission" date="2017-03" db="EMBL/GenBank/DDBJ databases">
        <title>Genomes of endolithic fungi from Antarctica.</title>
        <authorList>
            <person name="Coleine C."/>
            <person name="Masonjones S."/>
            <person name="Stajich J.E."/>
        </authorList>
    </citation>
    <scope>NUCLEOTIDE SEQUENCE [LARGE SCALE GENOMIC DNA]</scope>
    <source>
        <strain evidence="3 4">CCFEE 5311</strain>
    </source>
</reference>
<gene>
    <name evidence="3" type="ORF">B0A54_17047</name>
</gene>
<proteinExistence type="predicted"/>
<name>A0A4U0TZ92_9PEZI</name>